<name>A0A0D0CRZ6_9AGAR</name>
<dbReference type="EMBL" id="KN834769">
    <property type="protein sequence ID" value="KIK61992.1"/>
    <property type="molecule type" value="Genomic_DNA"/>
</dbReference>
<reference evidence="1 2" key="1">
    <citation type="submission" date="2014-04" db="EMBL/GenBank/DDBJ databases">
        <title>Evolutionary Origins and Diversification of the Mycorrhizal Mutualists.</title>
        <authorList>
            <consortium name="DOE Joint Genome Institute"/>
            <consortium name="Mycorrhizal Genomics Consortium"/>
            <person name="Kohler A."/>
            <person name="Kuo A."/>
            <person name="Nagy L.G."/>
            <person name="Floudas D."/>
            <person name="Copeland A."/>
            <person name="Barry K.W."/>
            <person name="Cichocki N."/>
            <person name="Veneault-Fourrey C."/>
            <person name="LaButti K."/>
            <person name="Lindquist E.A."/>
            <person name="Lipzen A."/>
            <person name="Lundell T."/>
            <person name="Morin E."/>
            <person name="Murat C."/>
            <person name="Riley R."/>
            <person name="Ohm R."/>
            <person name="Sun H."/>
            <person name="Tunlid A."/>
            <person name="Henrissat B."/>
            <person name="Grigoriev I.V."/>
            <person name="Hibbett D.S."/>
            <person name="Martin F."/>
        </authorList>
    </citation>
    <scope>NUCLEOTIDE SEQUENCE [LARGE SCALE GENOMIC DNA]</scope>
    <source>
        <strain evidence="1 2">FD-317 M1</strain>
    </source>
</reference>
<dbReference type="OrthoDB" id="3054003at2759"/>
<proteinExistence type="predicted"/>
<organism evidence="1 2">
    <name type="scientific">Collybiopsis luxurians FD-317 M1</name>
    <dbReference type="NCBI Taxonomy" id="944289"/>
    <lineage>
        <taxon>Eukaryota</taxon>
        <taxon>Fungi</taxon>
        <taxon>Dikarya</taxon>
        <taxon>Basidiomycota</taxon>
        <taxon>Agaricomycotina</taxon>
        <taxon>Agaricomycetes</taxon>
        <taxon>Agaricomycetidae</taxon>
        <taxon>Agaricales</taxon>
        <taxon>Marasmiineae</taxon>
        <taxon>Omphalotaceae</taxon>
        <taxon>Collybiopsis</taxon>
        <taxon>Collybiopsis luxurians</taxon>
    </lineage>
</organism>
<dbReference type="HOGENOM" id="CLU_078015_2_0_1"/>
<keyword evidence="2" id="KW-1185">Reference proteome</keyword>
<evidence type="ECO:0000313" key="2">
    <source>
        <dbReference type="Proteomes" id="UP000053593"/>
    </source>
</evidence>
<gene>
    <name evidence="1" type="ORF">GYMLUDRAFT_243141</name>
</gene>
<accession>A0A0D0CRZ6</accession>
<dbReference type="Pfam" id="PF14223">
    <property type="entry name" value="Retrotran_gag_2"/>
    <property type="match status" value="1"/>
</dbReference>
<dbReference type="Proteomes" id="UP000053593">
    <property type="component" value="Unassembled WGS sequence"/>
</dbReference>
<protein>
    <submittedName>
        <fullName evidence="1">Uncharacterized protein</fullName>
    </submittedName>
</protein>
<evidence type="ECO:0000313" key="1">
    <source>
        <dbReference type="EMBL" id="KIK61992.1"/>
    </source>
</evidence>
<dbReference type="AlphaFoldDB" id="A0A0D0CRZ6"/>
<sequence>MSSSNSNSLPNLLVFPEDCQLVGLSNWAVFHDHLKSVARSTGLGGYLDGTITVPAIAPAVITAPAQGGTTAAAPTAPVNTPINSHNPSAEEWELQDACLAGIIYQNIKDPHLVGVLQDMTSNMMWNKLTSKCKTTSAATHSLAKERIQQYKLEPVNTITNAMAATTSLSSSQANSSHVATIAAVTAIYDFGDYNVGDWEGRLMPF</sequence>